<keyword evidence="5" id="KW-0539">Nucleus</keyword>
<dbReference type="EMBL" id="NCKU01000223">
    <property type="protein sequence ID" value="RWS16472.1"/>
    <property type="molecule type" value="Genomic_DNA"/>
</dbReference>
<feature type="compositionally biased region" description="Low complexity" evidence="7">
    <location>
        <begin position="250"/>
        <end position="261"/>
    </location>
</feature>
<feature type="coiled-coil region" evidence="6">
    <location>
        <begin position="314"/>
        <end position="378"/>
    </location>
</feature>
<keyword evidence="9" id="KW-0396">Initiation factor</keyword>
<feature type="compositionally biased region" description="Polar residues" evidence="7">
    <location>
        <begin position="192"/>
        <end position="207"/>
    </location>
</feature>
<comment type="similarity">
    <text evidence="2">Belongs to the TAF7 family.</text>
</comment>
<evidence type="ECO:0000256" key="5">
    <source>
        <dbReference type="ARBA" id="ARBA00023242"/>
    </source>
</evidence>
<evidence type="ECO:0000256" key="2">
    <source>
        <dbReference type="ARBA" id="ARBA00009368"/>
    </source>
</evidence>
<evidence type="ECO:0000256" key="7">
    <source>
        <dbReference type="SAM" id="MobiDB-lite"/>
    </source>
</evidence>
<evidence type="ECO:0000256" key="3">
    <source>
        <dbReference type="ARBA" id="ARBA00023015"/>
    </source>
</evidence>
<feature type="region of interest" description="Disordered" evidence="7">
    <location>
        <begin position="188"/>
        <end position="207"/>
    </location>
</feature>
<dbReference type="GO" id="GO:0016251">
    <property type="term" value="F:RNA polymerase II general transcription initiation factor activity"/>
    <property type="evidence" value="ECO:0007669"/>
    <property type="project" value="TreeGrafter"/>
</dbReference>
<dbReference type="Proteomes" id="UP000285301">
    <property type="component" value="Unassembled WGS sequence"/>
</dbReference>
<evidence type="ECO:0000256" key="6">
    <source>
        <dbReference type="SAM" id="Coils"/>
    </source>
</evidence>
<keyword evidence="4" id="KW-0804">Transcription</keyword>
<keyword evidence="3" id="KW-0805">Transcription regulation</keyword>
<dbReference type="InterPro" id="IPR037817">
    <property type="entry name" value="TAF7"/>
</dbReference>
<dbReference type="InterPro" id="IPR006751">
    <property type="entry name" value="TAFII55_prot_cons_reg"/>
</dbReference>
<dbReference type="STRING" id="1965070.A0A443RMJ1"/>
<organism evidence="9 10">
    <name type="scientific">Dinothrombium tinctorium</name>
    <dbReference type="NCBI Taxonomy" id="1965070"/>
    <lineage>
        <taxon>Eukaryota</taxon>
        <taxon>Metazoa</taxon>
        <taxon>Ecdysozoa</taxon>
        <taxon>Arthropoda</taxon>
        <taxon>Chelicerata</taxon>
        <taxon>Arachnida</taxon>
        <taxon>Acari</taxon>
        <taxon>Acariformes</taxon>
        <taxon>Trombidiformes</taxon>
        <taxon>Prostigmata</taxon>
        <taxon>Anystina</taxon>
        <taxon>Parasitengona</taxon>
        <taxon>Trombidioidea</taxon>
        <taxon>Trombidiidae</taxon>
        <taxon>Dinothrombium</taxon>
    </lineage>
</organism>
<comment type="subcellular location">
    <subcellularLocation>
        <location evidence="1">Nucleus</location>
    </subcellularLocation>
</comment>
<dbReference type="AlphaFoldDB" id="A0A443RMJ1"/>
<dbReference type="PANTHER" id="PTHR12228:SF0">
    <property type="entry name" value="TATA-BOX BINDING PROTEIN ASSOCIATED FACTOR 7"/>
    <property type="match status" value="1"/>
</dbReference>
<proteinExistence type="inferred from homology"/>
<evidence type="ECO:0000259" key="8">
    <source>
        <dbReference type="SMART" id="SM01370"/>
    </source>
</evidence>
<name>A0A443RMJ1_9ACAR</name>
<dbReference type="PANTHER" id="PTHR12228">
    <property type="entry name" value="TRANSCRIPTION INITIATION FACTOR TFIID 55 KD SUBUNIT-RELATED"/>
    <property type="match status" value="1"/>
</dbReference>
<evidence type="ECO:0000256" key="4">
    <source>
        <dbReference type="ARBA" id="ARBA00023163"/>
    </source>
</evidence>
<dbReference type="OrthoDB" id="153872at2759"/>
<dbReference type="GO" id="GO:0005669">
    <property type="term" value="C:transcription factor TFIID complex"/>
    <property type="evidence" value="ECO:0007669"/>
    <property type="project" value="InterPro"/>
</dbReference>
<feature type="region of interest" description="Disordered" evidence="7">
    <location>
        <begin position="225"/>
        <end position="271"/>
    </location>
</feature>
<feature type="domain" description="TAFII55 protein conserved region" evidence="8">
    <location>
        <begin position="17"/>
        <end position="176"/>
    </location>
</feature>
<dbReference type="GO" id="GO:0051123">
    <property type="term" value="P:RNA polymerase II preinitiation complex assembly"/>
    <property type="evidence" value="ECO:0007669"/>
    <property type="project" value="TreeGrafter"/>
</dbReference>
<keyword evidence="9" id="KW-0648">Protein biosynthesis</keyword>
<reference evidence="9 10" key="1">
    <citation type="journal article" date="2018" name="Gigascience">
        <title>Genomes of trombidid mites reveal novel predicted allergens and laterally-transferred genes associated with secondary metabolism.</title>
        <authorList>
            <person name="Dong X."/>
            <person name="Chaisiri K."/>
            <person name="Xia D."/>
            <person name="Armstrong S.D."/>
            <person name="Fang Y."/>
            <person name="Donnelly M.J."/>
            <person name="Kadowaki T."/>
            <person name="McGarry J.W."/>
            <person name="Darby A.C."/>
            <person name="Makepeace B.L."/>
        </authorList>
    </citation>
    <scope>NUCLEOTIDE SEQUENCE [LARGE SCALE GENOMIC DNA]</scope>
    <source>
        <strain evidence="9">UoL-WK</strain>
    </source>
</reference>
<evidence type="ECO:0000313" key="9">
    <source>
        <dbReference type="EMBL" id="RWS16472.1"/>
    </source>
</evidence>
<evidence type="ECO:0000313" key="10">
    <source>
        <dbReference type="Proteomes" id="UP000285301"/>
    </source>
</evidence>
<evidence type="ECO:0000256" key="1">
    <source>
        <dbReference type="ARBA" id="ARBA00004123"/>
    </source>
</evidence>
<keyword evidence="6" id="KW-0175">Coiled coil</keyword>
<protein>
    <submittedName>
        <fullName evidence="9">Transcription initiation factor TFIID subunit 7-like isoform X2</fullName>
    </submittedName>
</protein>
<dbReference type="CDD" id="cd08047">
    <property type="entry name" value="TAF7"/>
    <property type="match status" value="1"/>
</dbReference>
<sequence length="388" mass="43967">MPADDKAIDGNDGPFELENQFLMRVPQLPAASLRAVVASGVLNLKDRLSIQLENDMRHGTVRFDGWTLPFKIVDLPTIIESLKTLDGKTFYKTADICQMMICKEEVEDDRNDFESDFRKKDEKKDKKFIWPHGVTPPLKNVRKKRFRKTLKKKLVDAPEIEKEVKRLFRMDNEAINVRYEVVNADEDKLDMKNSTQPSPGTSGLINTNSQSMDIVEHDLFGEVLSSSDEDDTRVQDSDEGSRLSSGNAKETSSQRESSSTENQYVTEFPPGLMVNENNDILRSSSNNLSFDMSADSSTAAAAAVAALEEANASSSISERNNSDLMSKLNELREEIEKLVTRRQAQELEIASIENLALKQRFQNVINNLTEQEAEKRRQYDEILMMLDQ</sequence>
<dbReference type="Pfam" id="PF04658">
    <property type="entry name" value="TAFII55_N"/>
    <property type="match status" value="1"/>
</dbReference>
<dbReference type="SMART" id="SM01370">
    <property type="entry name" value="TAFII55_N"/>
    <property type="match status" value="1"/>
</dbReference>
<gene>
    <name evidence="9" type="ORF">B4U79_01357</name>
</gene>
<comment type="caution">
    <text evidence="9">The sequence shown here is derived from an EMBL/GenBank/DDBJ whole genome shotgun (WGS) entry which is preliminary data.</text>
</comment>
<dbReference type="GO" id="GO:0003743">
    <property type="term" value="F:translation initiation factor activity"/>
    <property type="evidence" value="ECO:0007669"/>
    <property type="project" value="UniProtKB-KW"/>
</dbReference>
<accession>A0A443RMJ1</accession>
<keyword evidence="10" id="KW-1185">Reference proteome</keyword>
<feature type="compositionally biased region" description="Basic and acidic residues" evidence="7">
    <location>
        <begin position="232"/>
        <end position="241"/>
    </location>
</feature>